<proteinExistence type="predicted"/>
<evidence type="ECO:0000313" key="3">
    <source>
        <dbReference type="Proteomes" id="UP000702544"/>
    </source>
</evidence>
<keyword evidence="1" id="KW-0812">Transmembrane</keyword>
<sequence length="586" mass="63889">MSRQRYAPPAAFLAITLACTALTVWGYRAATRAPYGAEDQFYGVWQGAASDRQPVGVDDANIFFVYARNLANGAGLRWNEDGERVEGYSSTLWLAIVTAFYLLGLPLEIALLALNVLLTGGALTLLAFEVERQRRRTGDPATRLSLAGPLVVIWSLAVPGYLVWCCLSLMETGLWSAILIASTVVVLAQIRSDEVDRRRTWAAAALIVAMPLTRPEGMLWGGILAFLFGAAVLIGLGDRSRALRAFGVLAVAHLATVAALTTFRLLYFGYPLPNTYYAKIAPSLVYNIKAGGVYLLLFLESNPLLWLAVAMAIGTVVYGALRLRPCLRRPASRSCTVDMSALAVSIVVLVGIAVPVLEGGEHFVLFRFYQSIWPLIVVPPVLLGARLAGALGERLPSHPVVRVSGLLGATLLFVLSNRASWAGLAVEDIQIEFRYAQLGREIGGYLNDAFPAQPPAVGVIATGGFAYAYEGETVDLMGLNLTAMAHHPGDRRGLSGHAAFSPEVFYRLQPEIVVPWLVPSPEALPPYYTFSWFVLPLKGIQTQDRFRRLYRLAVIRPASAPAGLLLSGFFRRDYLAKLEARDFRTF</sequence>
<feature type="transmembrane region" description="Helical" evidence="1">
    <location>
        <begin position="109"/>
        <end position="128"/>
    </location>
</feature>
<protein>
    <submittedName>
        <fullName evidence="2">Uncharacterized protein</fullName>
    </submittedName>
</protein>
<name>A0AAE5CCV3_9BACT</name>
<feature type="transmembrane region" description="Helical" evidence="1">
    <location>
        <begin position="335"/>
        <end position="356"/>
    </location>
</feature>
<gene>
    <name evidence="2" type="ORF">GWO12_15590</name>
</gene>
<dbReference type="EMBL" id="JAACAK010000130">
    <property type="protein sequence ID" value="NIR76503.1"/>
    <property type="molecule type" value="Genomic_DNA"/>
</dbReference>
<evidence type="ECO:0000313" key="2">
    <source>
        <dbReference type="EMBL" id="NIR76503.1"/>
    </source>
</evidence>
<feature type="transmembrane region" description="Helical" evidence="1">
    <location>
        <begin position="242"/>
        <end position="268"/>
    </location>
</feature>
<dbReference type="AlphaFoldDB" id="A0AAE5CCV3"/>
<reference evidence="2 3" key="1">
    <citation type="submission" date="2020-01" db="EMBL/GenBank/DDBJ databases">
        <title>Genomes assembled from Gulf of Kutch pelagic sediment metagenomes.</title>
        <authorList>
            <person name="Chandrashekar M."/>
            <person name="Mahajan M.S."/>
            <person name="Dave K.J."/>
            <person name="Vatsa P."/>
            <person name="Nathani N.M."/>
        </authorList>
    </citation>
    <scope>NUCLEOTIDE SEQUENCE [LARGE SCALE GENOMIC DNA]</scope>
    <source>
        <strain evidence="2">KS3-K002</strain>
    </source>
</reference>
<feature type="transmembrane region" description="Helical" evidence="1">
    <location>
        <begin position="280"/>
        <end position="298"/>
    </location>
</feature>
<dbReference type="PROSITE" id="PS51257">
    <property type="entry name" value="PROKAR_LIPOPROTEIN"/>
    <property type="match status" value="1"/>
</dbReference>
<feature type="transmembrane region" description="Helical" evidence="1">
    <location>
        <begin position="174"/>
        <end position="190"/>
    </location>
</feature>
<feature type="transmembrane region" description="Helical" evidence="1">
    <location>
        <begin position="304"/>
        <end position="323"/>
    </location>
</feature>
<feature type="transmembrane region" description="Helical" evidence="1">
    <location>
        <begin position="217"/>
        <end position="236"/>
    </location>
</feature>
<feature type="transmembrane region" description="Helical" evidence="1">
    <location>
        <begin position="6"/>
        <end position="27"/>
    </location>
</feature>
<evidence type="ECO:0000256" key="1">
    <source>
        <dbReference type="SAM" id="Phobius"/>
    </source>
</evidence>
<dbReference type="Proteomes" id="UP000702544">
    <property type="component" value="Unassembled WGS sequence"/>
</dbReference>
<feature type="transmembrane region" description="Helical" evidence="1">
    <location>
        <begin position="140"/>
        <end position="162"/>
    </location>
</feature>
<accession>A0AAE5CCV3</accession>
<comment type="caution">
    <text evidence="2">The sequence shown here is derived from an EMBL/GenBank/DDBJ whole genome shotgun (WGS) entry which is preliminary data.</text>
</comment>
<keyword evidence="1" id="KW-0472">Membrane</keyword>
<keyword evidence="1" id="KW-1133">Transmembrane helix</keyword>
<organism evidence="2 3">
    <name type="scientific">Candidatus Kutchimonas denitrificans</name>
    <dbReference type="NCBI Taxonomy" id="3056748"/>
    <lineage>
        <taxon>Bacteria</taxon>
        <taxon>Pseudomonadati</taxon>
        <taxon>Gemmatimonadota</taxon>
        <taxon>Gemmatimonadia</taxon>
        <taxon>Candidatus Palauibacterales</taxon>
        <taxon>Candidatus Palauibacteraceae</taxon>
        <taxon>Candidatus Kutchimonas</taxon>
    </lineage>
</organism>